<dbReference type="InterPro" id="IPR058592">
    <property type="entry name" value="Gtf3_C"/>
</dbReference>
<protein>
    <recommendedName>
        <fullName evidence="6">Beta-1,6-galactofuranosyltransferase family protein</fullName>
    </recommendedName>
</protein>
<feature type="domain" description="Glucosyltransferase 3-like C-terminal" evidence="3">
    <location>
        <begin position="191"/>
        <end position="348"/>
    </location>
</feature>
<evidence type="ECO:0000259" key="2">
    <source>
        <dbReference type="Pfam" id="PF26334"/>
    </source>
</evidence>
<dbReference type="STRING" id="764298.STRMA_0813"/>
<keyword evidence="1" id="KW-0808">Transferase</keyword>
<dbReference type="Pfam" id="PF26334">
    <property type="entry name" value="Gtf3_N"/>
    <property type="match status" value="1"/>
</dbReference>
<comment type="caution">
    <text evidence="4">The sequence shown here is derived from an EMBL/GenBank/DDBJ whole genome shotgun (WGS) entry which is preliminary data.</text>
</comment>
<dbReference type="eggNOG" id="COG0438">
    <property type="taxonomic scope" value="Bacteria"/>
</dbReference>
<dbReference type="Gene3D" id="3.40.50.2000">
    <property type="entry name" value="Glycogen Phosphorylase B"/>
    <property type="match status" value="2"/>
</dbReference>
<dbReference type="RefSeq" id="WP_003080916.1">
    <property type="nucleotide sequence ID" value="NZ_AEUW02000001.1"/>
</dbReference>
<dbReference type="AlphaFoldDB" id="G5JUI5"/>
<reference evidence="4 5" key="1">
    <citation type="journal article" date="2014" name="Int. J. Syst. Evol. Microbiol.">
        <title>Phylogenomics and the dynamic genome evolution of the genus Streptococcus.</title>
        <authorList>
            <consortium name="The Broad Institute Genome Sequencing Platform"/>
            <person name="Richards V.P."/>
            <person name="Palmer S.R."/>
            <person name="Pavinski Bitar P.D."/>
            <person name="Qin X."/>
            <person name="Weinstock G.M."/>
            <person name="Highlander S.K."/>
            <person name="Town C.D."/>
            <person name="Burne R.A."/>
            <person name="Stanhope M.J."/>
        </authorList>
    </citation>
    <scope>NUCLEOTIDE SEQUENCE [LARGE SCALE GENOMIC DNA]</scope>
    <source>
        <strain evidence="4 5">NCTC 11558</strain>
    </source>
</reference>
<proteinExistence type="predicted"/>
<dbReference type="InterPro" id="IPR058591">
    <property type="entry name" value="Gtf3_N"/>
</dbReference>
<dbReference type="Pfam" id="PF26337">
    <property type="entry name" value="Gtf3_C"/>
    <property type="match status" value="1"/>
</dbReference>
<feature type="domain" description="Glucosyltransferase 3-like N-terminal" evidence="2">
    <location>
        <begin position="10"/>
        <end position="164"/>
    </location>
</feature>
<evidence type="ECO:0000256" key="1">
    <source>
        <dbReference type="ARBA" id="ARBA00022679"/>
    </source>
</evidence>
<evidence type="ECO:0000259" key="3">
    <source>
        <dbReference type="Pfam" id="PF26337"/>
    </source>
</evidence>
<sequence>MNYYLKESILYTYNQKNAGNKARDDVNAILASLHYSPISVSIKEDTIEPLGKRAHFYKYRIFKKAFSPLKSGDNLLIQFPIINHTIFFSRVLKQLRKKGIKVFVLIHDLESLRFANDKRHLSLKHRLRLWLQEMTVLKNADRIIVHNDKMKAVLIQKKIDAQKLSSLDIFDYLIPKYKGGKIATVAKDLPLVIAGNLAAEKSGFLYHLPKTPQFNLYGVGYDDQNTANISYKGSFFPDELPFHLSGSFGLVWDGPSADTCTGMFGDYLRFNNSHKASLYLASGLPVIVWSESALADFVKKNHCGISVSSLFELDEKMRQLSEKDYQVLLQGAKKIGQSIRAGLFLKKQL</sequence>
<gene>
    <name evidence="4" type="ORF">STRMA_0813</name>
</gene>
<evidence type="ECO:0008006" key="6">
    <source>
        <dbReference type="Google" id="ProtNLM"/>
    </source>
</evidence>
<keyword evidence="5" id="KW-1185">Reference proteome</keyword>
<accession>G5JUI5</accession>
<dbReference type="OrthoDB" id="9790931at2"/>
<evidence type="ECO:0000313" key="5">
    <source>
        <dbReference type="Proteomes" id="UP000003573"/>
    </source>
</evidence>
<dbReference type="EMBL" id="AEUW02000001">
    <property type="protein sequence ID" value="EHJ52651.1"/>
    <property type="molecule type" value="Genomic_DNA"/>
</dbReference>
<organism evidence="4 5">
    <name type="scientific">Streptococcus macacae NCTC 11558</name>
    <dbReference type="NCBI Taxonomy" id="764298"/>
    <lineage>
        <taxon>Bacteria</taxon>
        <taxon>Bacillati</taxon>
        <taxon>Bacillota</taxon>
        <taxon>Bacilli</taxon>
        <taxon>Lactobacillales</taxon>
        <taxon>Streptococcaceae</taxon>
        <taxon>Streptococcus</taxon>
    </lineage>
</organism>
<evidence type="ECO:0000313" key="4">
    <source>
        <dbReference type="EMBL" id="EHJ52651.1"/>
    </source>
</evidence>
<dbReference type="Proteomes" id="UP000003573">
    <property type="component" value="Unassembled WGS sequence"/>
</dbReference>
<name>G5JUI5_9STRE</name>
<dbReference type="PIRSF" id="PIRSF007023">
    <property type="entry name" value="UDP-Galf_transf"/>
    <property type="match status" value="1"/>
</dbReference>